<evidence type="ECO:0000313" key="2">
    <source>
        <dbReference type="Proteomes" id="UP000581408"/>
    </source>
</evidence>
<dbReference type="EMBL" id="JABFEE010000006">
    <property type="protein sequence ID" value="MBA1835421.1"/>
    <property type="molecule type" value="Genomic_DNA"/>
</dbReference>
<organism evidence="1 2">
    <name type="scientific">Corynebacterium wankanglinii</name>
    <dbReference type="NCBI Taxonomy" id="2735136"/>
    <lineage>
        <taxon>Bacteria</taxon>
        <taxon>Bacillati</taxon>
        <taxon>Actinomycetota</taxon>
        <taxon>Actinomycetes</taxon>
        <taxon>Mycobacteriales</taxon>
        <taxon>Corynebacteriaceae</taxon>
        <taxon>Corynebacterium</taxon>
    </lineage>
</organism>
<name>A0A838CJQ6_9CORY</name>
<reference evidence="1 2" key="1">
    <citation type="submission" date="2020-05" db="EMBL/GenBank/DDBJ databases">
        <title>Descriptions of Corynebacterium xxxx sp. nov., Corynebacterium yyyy sp. nov. and Corynebacterium zzzz sp. nov.</title>
        <authorList>
            <person name="Zhang G."/>
        </authorList>
    </citation>
    <scope>NUCLEOTIDE SEQUENCE [LARGE SCALE GENOMIC DNA]</scope>
    <source>
        <strain evidence="2">zg-915</strain>
    </source>
</reference>
<dbReference type="AlphaFoldDB" id="A0A838CJQ6"/>
<sequence length="96" mass="10868">MKKKSVNKIFDQWVEARVLFEAGPDEFGQDSWHQSIGRPLALSEVFLELAGDQTTYQKTYFADCKEQAAVRADEILTKCRAHRDEILAAERAAAHA</sequence>
<dbReference type="Proteomes" id="UP000581408">
    <property type="component" value="Unassembled WGS sequence"/>
</dbReference>
<comment type="caution">
    <text evidence="1">The sequence shown here is derived from an EMBL/GenBank/DDBJ whole genome shotgun (WGS) entry which is preliminary data.</text>
</comment>
<gene>
    <name evidence="1" type="ORF">HMC16_06755</name>
</gene>
<accession>A0A838CJQ6</accession>
<proteinExistence type="predicted"/>
<evidence type="ECO:0000313" key="1">
    <source>
        <dbReference type="EMBL" id="MBA1835421.1"/>
    </source>
</evidence>
<dbReference type="RefSeq" id="WP_181194788.1">
    <property type="nucleotide sequence ID" value="NZ_JABFEE010000006.1"/>
</dbReference>
<protein>
    <submittedName>
        <fullName evidence="1">Uncharacterized protein</fullName>
    </submittedName>
</protein>